<accession>A0A085N1L6</accession>
<feature type="compositionally biased region" description="Basic residues" evidence="1">
    <location>
        <begin position="1"/>
        <end position="18"/>
    </location>
</feature>
<name>A0A085N1L6_9BILA</name>
<proteinExistence type="predicted"/>
<dbReference type="Proteomes" id="UP000030758">
    <property type="component" value="Unassembled WGS sequence"/>
</dbReference>
<evidence type="ECO:0000313" key="2">
    <source>
        <dbReference type="EMBL" id="KFD57195.1"/>
    </source>
</evidence>
<keyword evidence="4" id="KW-1185">Reference proteome</keyword>
<evidence type="ECO:0000313" key="3">
    <source>
        <dbReference type="EMBL" id="KFD63362.1"/>
    </source>
</evidence>
<feature type="region of interest" description="Disordered" evidence="1">
    <location>
        <begin position="1"/>
        <end position="21"/>
    </location>
</feature>
<dbReference type="AlphaFoldDB" id="A0A085N1L6"/>
<sequence length="75" mass="8698">GRKLRSGIQRRKNKKARRPSASPIRIILRRTVKRDKQGRMLRKATYTPPSRAATETDLHCETDRLLWRTAKEGTG</sequence>
<feature type="non-terminal residue" evidence="3">
    <location>
        <position position="1"/>
    </location>
</feature>
<reference evidence="3 4" key="1">
    <citation type="journal article" date="2014" name="Nat. Genet.">
        <title>Genome and transcriptome of the porcine whipworm Trichuris suis.</title>
        <authorList>
            <person name="Jex A.R."/>
            <person name="Nejsum P."/>
            <person name="Schwarz E.M."/>
            <person name="Hu L."/>
            <person name="Young N.D."/>
            <person name="Hall R.S."/>
            <person name="Korhonen P.K."/>
            <person name="Liao S."/>
            <person name="Thamsborg S."/>
            <person name="Xia J."/>
            <person name="Xu P."/>
            <person name="Wang S."/>
            <person name="Scheerlinck J.P."/>
            <person name="Hofmann A."/>
            <person name="Sternberg P.W."/>
            <person name="Wang J."/>
            <person name="Gasser R.B."/>
        </authorList>
    </citation>
    <scope>NUCLEOTIDE SEQUENCE [LARGE SCALE GENOMIC DNA]</scope>
    <source>
        <strain evidence="3">DCEP-RM93F</strain>
        <strain evidence="2">DCEP-RM93M</strain>
    </source>
</reference>
<evidence type="ECO:0000256" key="1">
    <source>
        <dbReference type="SAM" id="MobiDB-lite"/>
    </source>
</evidence>
<dbReference type="Proteomes" id="UP000030764">
    <property type="component" value="Unassembled WGS sequence"/>
</dbReference>
<protein>
    <submittedName>
        <fullName evidence="3">Uncharacterized protein</fullName>
    </submittedName>
</protein>
<dbReference type="EMBL" id="KL367575">
    <property type="protein sequence ID" value="KFD63362.1"/>
    <property type="molecule type" value="Genomic_DNA"/>
</dbReference>
<dbReference type="EMBL" id="KL363190">
    <property type="protein sequence ID" value="KFD57195.1"/>
    <property type="molecule type" value="Genomic_DNA"/>
</dbReference>
<gene>
    <name evidence="2" type="ORF">M513_02080</name>
    <name evidence="3" type="ORF">M514_02080</name>
</gene>
<feature type="non-terminal residue" evidence="3">
    <location>
        <position position="75"/>
    </location>
</feature>
<organism evidence="3">
    <name type="scientific">Trichuris suis</name>
    <name type="common">pig whipworm</name>
    <dbReference type="NCBI Taxonomy" id="68888"/>
    <lineage>
        <taxon>Eukaryota</taxon>
        <taxon>Metazoa</taxon>
        <taxon>Ecdysozoa</taxon>
        <taxon>Nematoda</taxon>
        <taxon>Enoplea</taxon>
        <taxon>Dorylaimia</taxon>
        <taxon>Trichinellida</taxon>
        <taxon>Trichuridae</taxon>
        <taxon>Trichuris</taxon>
    </lineage>
</organism>
<evidence type="ECO:0000313" key="4">
    <source>
        <dbReference type="Proteomes" id="UP000030764"/>
    </source>
</evidence>